<dbReference type="Pfam" id="PF14360">
    <property type="entry name" value="PAP2_C"/>
    <property type="match status" value="1"/>
</dbReference>
<organism evidence="12 13">
    <name type="scientific">Naegleria fowleri</name>
    <name type="common">Brain eating amoeba</name>
    <dbReference type="NCBI Taxonomy" id="5763"/>
    <lineage>
        <taxon>Eukaryota</taxon>
        <taxon>Discoba</taxon>
        <taxon>Heterolobosea</taxon>
        <taxon>Tetramitia</taxon>
        <taxon>Eutetramitia</taxon>
        <taxon>Vahlkampfiidae</taxon>
        <taxon>Naegleria</taxon>
    </lineage>
</organism>
<feature type="compositionally biased region" description="Polar residues" evidence="9">
    <location>
        <begin position="647"/>
        <end position="659"/>
    </location>
</feature>
<feature type="region of interest" description="Disordered" evidence="9">
    <location>
        <begin position="205"/>
        <end position="302"/>
    </location>
</feature>
<dbReference type="GeneID" id="68118525"/>
<feature type="compositionally biased region" description="Basic residues" evidence="9">
    <location>
        <begin position="224"/>
        <end position="256"/>
    </location>
</feature>
<feature type="region of interest" description="Disordered" evidence="9">
    <location>
        <begin position="647"/>
        <end position="685"/>
    </location>
</feature>
<reference evidence="12 13" key="1">
    <citation type="journal article" date="2019" name="Sci. Rep.">
        <title>Nanopore sequencing improves the draft genome of the human pathogenic amoeba Naegleria fowleri.</title>
        <authorList>
            <person name="Liechti N."/>
            <person name="Schurch N."/>
            <person name="Bruggmann R."/>
            <person name="Wittwer M."/>
        </authorList>
    </citation>
    <scope>NUCLEOTIDE SEQUENCE [LARGE SCALE GENOMIC DNA]</scope>
    <source>
        <strain evidence="12 13">ATCC 30894</strain>
    </source>
</reference>
<feature type="transmembrane region" description="Helical" evidence="10">
    <location>
        <begin position="510"/>
        <end position="527"/>
    </location>
</feature>
<keyword evidence="4 10" id="KW-0812">Transmembrane</keyword>
<feature type="transmembrane region" description="Helical" evidence="10">
    <location>
        <begin position="559"/>
        <end position="577"/>
    </location>
</feature>
<dbReference type="RefSeq" id="XP_044567093.1">
    <property type="nucleotide sequence ID" value="XM_044701705.1"/>
</dbReference>
<dbReference type="VEuPathDB" id="AmoebaDB:NfTy_020000"/>
<dbReference type="EMBL" id="VFQX01000009">
    <property type="protein sequence ID" value="KAF0982380.1"/>
    <property type="molecule type" value="Genomic_DNA"/>
</dbReference>
<dbReference type="InterPro" id="IPR045221">
    <property type="entry name" value="Sphingomyelin_synth-like"/>
</dbReference>
<dbReference type="OrthoDB" id="422827at2759"/>
<evidence type="ECO:0000256" key="8">
    <source>
        <dbReference type="ARBA" id="ARBA00023136"/>
    </source>
</evidence>
<proteinExistence type="inferred from homology"/>
<dbReference type="VEuPathDB" id="AmoebaDB:FDP41_011310"/>
<feature type="compositionally biased region" description="Low complexity" evidence="9">
    <location>
        <begin position="1"/>
        <end position="17"/>
    </location>
</feature>
<keyword evidence="13" id="KW-1185">Reference proteome</keyword>
<dbReference type="AlphaFoldDB" id="A0A6A5C9H5"/>
<evidence type="ECO:0000256" key="2">
    <source>
        <dbReference type="ARBA" id="ARBA00005441"/>
    </source>
</evidence>
<evidence type="ECO:0000256" key="1">
    <source>
        <dbReference type="ARBA" id="ARBA00004141"/>
    </source>
</evidence>
<feature type="compositionally biased region" description="Low complexity" evidence="9">
    <location>
        <begin position="270"/>
        <end position="294"/>
    </location>
</feature>
<dbReference type="PANTHER" id="PTHR21290:SF25">
    <property type="entry name" value="SPHINGOMYELIN SYNTHASE-RELATED PROTEIN 1"/>
    <property type="match status" value="1"/>
</dbReference>
<dbReference type="GO" id="GO:0005789">
    <property type="term" value="C:endoplasmic reticulum membrane"/>
    <property type="evidence" value="ECO:0007669"/>
    <property type="project" value="TreeGrafter"/>
</dbReference>
<dbReference type="GO" id="GO:0005886">
    <property type="term" value="C:plasma membrane"/>
    <property type="evidence" value="ECO:0007669"/>
    <property type="project" value="TreeGrafter"/>
</dbReference>
<dbReference type="SUPFAM" id="SSF47769">
    <property type="entry name" value="SAM/Pointed domain"/>
    <property type="match status" value="1"/>
</dbReference>
<evidence type="ECO:0000256" key="6">
    <source>
        <dbReference type="ARBA" id="ARBA00022989"/>
    </source>
</evidence>
<evidence type="ECO:0000256" key="9">
    <source>
        <dbReference type="SAM" id="MobiDB-lite"/>
    </source>
</evidence>
<dbReference type="GO" id="GO:0000139">
    <property type="term" value="C:Golgi membrane"/>
    <property type="evidence" value="ECO:0007669"/>
    <property type="project" value="TreeGrafter"/>
</dbReference>
<gene>
    <name evidence="12" type="ORF">FDP41_011310</name>
</gene>
<dbReference type="GO" id="GO:0047493">
    <property type="term" value="F:ceramide cholinephosphotransferase activity"/>
    <property type="evidence" value="ECO:0007669"/>
    <property type="project" value="TreeGrafter"/>
</dbReference>
<feature type="transmembrane region" description="Helical" evidence="10">
    <location>
        <begin position="534"/>
        <end position="553"/>
    </location>
</feature>
<keyword evidence="8 10" id="KW-0472">Membrane</keyword>
<name>A0A6A5C9H5_NAEFO</name>
<comment type="subcellular location">
    <subcellularLocation>
        <location evidence="1">Membrane</location>
        <topology evidence="1">Multi-pass membrane protein</topology>
    </subcellularLocation>
</comment>
<feature type="domain" description="Sphingomyelin synthase-like" evidence="11">
    <location>
        <begin position="506"/>
        <end position="578"/>
    </location>
</feature>
<comment type="similarity">
    <text evidence="2">Belongs to the sphingomyelin synthase family.</text>
</comment>
<feature type="transmembrane region" description="Helical" evidence="10">
    <location>
        <begin position="404"/>
        <end position="428"/>
    </location>
</feature>
<evidence type="ECO:0000259" key="11">
    <source>
        <dbReference type="Pfam" id="PF14360"/>
    </source>
</evidence>
<feature type="compositionally biased region" description="Low complexity" evidence="9">
    <location>
        <begin position="664"/>
        <end position="678"/>
    </location>
</feature>
<evidence type="ECO:0000256" key="4">
    <source>
        <dbReference type="ARBA" id="ARBA00022692"/>
    </source>
</evidence>
<evidence type="ECO:0000256" key="10">
    <source>
        <dbReference type="SAM" id="Phobius"/>
    </source>
</evidence>
<keyword evidence="3" id="KW-0808">Transferase</keyword>
<protein>
    <recommendedName>
        <fullName evidence="11">Sphingomyelin synthase-like domain-containing protein</fullName>
    </recommendedName>
</protein>
<feature type="transmembrane region" description="Helical" evidence="10">
    <location>
        <begin position="362"/>
        <end position="384"/>
    </location>
</feature>
<keyword evidence="6 10" id="KW-1133">Transmembrane helix</keyword>
<evidence type="ECO:0000256" key="5">
    <source>
        <dbReference type="ARBA" id="ARBA00022919"/>
    </source>
</evidence>
<comment type="caution">
    <text evidence="12">The sequence shown here is derived from an EMBL/GenBank/DDBJ whole genome shotgun (WGS) entry which is preliminary data.</text>
</comment>
<keyword evidence="5" id="KW-0746">Sphingolipid metabolism</keyword>
<dbReference type="Proteomes" id="UP000444721">
    <property type="component" value="Unassembled WGS sequence"/>
</dbReference>
<evidence type="ECO:0000256" key="3">
    <source>
        <dbReference type="ARBA" id="ARBA00022679"/>
    </source>
</evidence>
<dbReference type="GO" id="GO:0033188">
    <property type="term" value="F:sphingomyelin synthase activity"/>
    <property type="evidence" value="ECO:0007669"/>
    <property type="project" value="TreeGrafter"/>
</dbReference>
<dbReference type="InterPro" id="IPR025749">
    <property type="entry name" value="Sphingomyelin_synth-like_dom"/>
</dbReference>
<sequence>MSSRSSTTTTTNHSQASTKEDGERNLSLNIPTVNTHNAPCSPTMDHPTTTTTTLSEKKSSSSSSSHGVSSSMNDRPNNIRDIMEWSVEQVQSFLESKHFPQSMLQAFGTEKIDGLSLYYLWMYSNQSLSMDDGFMNHHGRGSCMDLQLKLNDRLNIGTLHDLVHLKHELDLLFRVVVDHPNDAMDHHGVSAPSTTTLLGKSLPHISVPPPQQHHDETMSQHLTSQHHHHHHSGGTMYHHSHPHHHFLTRHPHHLHSSHSGSSTNILGNKSPTTTTALLQASSSHHSPSHKTPTSPSMPPPSPLLLHTLAETPVYTPTPLSKKILSSLPPSIPQLIKQILPSEIKILDEYSPGESWGSMITKVIVSFSYLMLSVFCTSVTMVVVHERVPQDYPPLPDIILDNVPLIPSAFAISELICLILGLIVLFIIIFHKHRGIIVRRLFVIIGTVFLLRCLTMFITSLSVPGSHLTSECMKTRAANITLTFEEKMNRAIEITLGFGLSIMNVKTCGDYMFSGHVSIITLLNYTINEYTPKSWKGLHIITWVLNCFGAFFVLAAHEHYSIDVFIGFYISSRLFVYYHDMANMRHIMDSHGIDSTVYVPLFDYLEEMVDGVVQNEFIVNFERKPSNRNSRSQSSGNIHGEDLVLSSSHDQQTTIAQSPNKIKDSLPTTIATSTIASPSKNPSKNL</sequence>
<dbReference type="PANTHER" id="PTHR21290">
    <property type="entry name" value="SPHINGOMYELIN SYNTHETASE"/>
    <property type="match status" value="1"/>
</dbReference>
<feature type="compositionally biased region" description="Polar residues" evidence="9">
    <location>
        <begin position="26"/>
        <end position="40"/>
    </location>
</feature>
<evidence type="ECO:0000313" key="13">
    <source>
        <dbReference type="Proteomes" id="UP000444721"/>
    </source>
</evidence>
<evidence type="ECO:0000313" key="12">
    <source>
        <dbReference type="EMBL" id="KAF0982380.1"/>
    </source>
</evidence>
<feature type="region of interest" description="Disordered" evidence="9">
    <location>
        <begin position="1"/>
        <end position="77"/>
    </location>
</feature>
<keyword evidence="7" id="KW-0443">Lipid metabolism</keyword>
<accession>A0A6A5C9H5</accession>
<feature type="compositionally biased region" description="Low complexity" evidence="9">
    <location>
        <begin position="48"/>
        <end position="71"/>
    </location>
</feature>
<dbReference type="VEuPathDB" id="AmoebaDB:NF0035370"/>
<dbReference type="GO" id="GO:0046513">
    <property type="term" value="P:ceramide biosynthetic process"/>
    <property type="evidence" value="ECO:0007669"/>
    <property type="project" value="TreeGrafter"/>
</dbReference>
<feature type="transmembrane region" description="Helical" evidence="10">
    <location>
        <begin position="440"/>
        <end position="462"/>
    </location>
</feature>
<dbReference type="InterPro" id="IPR013761">
    <property type="entry name" value="SAM/pointed_sf"/>
</dbReference>
<evidence type="ECO:0000256" key="7">
    <source>
        <dbReference type="ARBA" id="ARBA00023098"/>
    </source>
</evidence>